<evidence type="ECO:0000256" key="8">
    <source>
        <dbReference type="ARBA" id="ARBA00023136"/>
    </source>
</evidence>
<keyword evidence="4" id="KW-0479">Metal-binding</keyword>
<sequence>MVDPQKWDLNRRDFIKKTGLASVAATAVVAVNTTGIIADEFVKPGIKAMDPLGNASIKRELPENFYKKIEHRPGYIGTTQIVSSGERMDAREHGFAQIVRRSSTGDWSGEPGDWGPVLLAAVKEKNKHLAEISDIERLDYTWSSTLQVAMDRWHINLAPGKFEPAPISATKVEMSPAEATAKIKKMARWLGAEQVGICEVTEDMKPFFYSIGRKHGNYSGPVANYEEDEGREIPWPYPYKYCIVLADKCDTDTLSALEGPLVEASARVSCSICDFLPHYLESIIRALGYDAKANPFSDTDIIEAPFAVKAGLGELGRSGLLVSPWGAQLRLLEVFTNMPLVPDMPIDFGLQEFCKVCKKCAENCPSQAISMDDEPSEVITTVKSIRWLQDEKKCLARRLAYGCAKCQSVCPWSKPDTLMHEIGRMIGQNPALASFLVKVDDFFYNRFPEGHSAADYAPWR</sequence>
<dbReference type="GO" id="GO:0052693">
    <property type="term" value="F:epoxyqueuosine reductase activity"/>
    <property type="evidence" value="ECO:0007669"/>
    <property type="project" value="TreeGrafter"/>
</dbReference>
<keyword evidence="8" id="KW-0472">Membrane</keyword>
<evidence type="ECO:0000256" key="1">
    <source>
        <dbReference type="ARBA" id="ARBA00004236"/>
    </source>
</evidence>
<dbReference type="InterPro" id="IPR017896">
    <property type="entry name" value="4Fe4S_Fe-S-bd"/>
</dbReference>
<dbReference type="Proteomes" id="UP000233649">
    <property type="component" value="Unassembled WGS sequence"/>
</dbReference>
<dbReference type="GO" id="GO:0005886">
    <property type="term" value="C:plasma membrane"/>
    <property type="evidence" value="ECO:0007669"/>
    <property type="project" value="UniProtKB-SubCell"/>
</dbReference>
<organism evidence="11 12">
    <name type="scientific">Dehalococcoides mccartyi</name>
    <dbReference type="NCBI Taxonomy" id="61435"/>
    <lineage>
        <taxon>Bacteria</taxon>
        <taxon>Bacillati</taxon>
        <taxon>Chloroflexota</taxon>
        <taxon>Dehalococcoidia</taxon>
        <taxon>Dehalococcoidales</taxon>
        <taxon>Dehalococcoidaceae</taxon>
        <taxon>Dehalococcoides</taxon>
    </lineage>
</organism>
<comment type="caution">
    <text evidence="11">The sequence shown here is derived from an EMBL/GenBank/DDBJ whole genome shotgun (WGS) entry which is preliminary data.</text>
</comment>
<evidence type="ECO:0000256" key="9">
    <source>
        <dbReference type="ARBA" id="ARBA00029374"/>
    </source>
</evidence>
<evidence type="ECO:0000313" key="12">
    <source>
        <dbReference type="Proteomes" id="UP000233649"/>
    </source>
</evidence>
<evidence type="ECO:0000256" key="6">
    <source>
        <dbReference type="ARBA" id="ARBA00023004"/>
    </source>
</evidence>
<dbReference type="InterPro" id="IPR012832">
    <property type="entry name" value="RDH"/>
</dbReference>
<evidence type="ECO:0000256" key="7">
    <source>
        <dbReference type="ARBA" id="ARBA00023014"/>
    </source>
</evidence>
<dbReference type="GO" id="GO:0008616">
    <property type="term" value="P:tRNA queuosine(34) biosynthetic process"/>
    <property type="evidence" value="ECO:0007669"/>
    <property type="project" value="InterPro"/>
</dbReference>
<dbReference type="InterPro" id="IPR019546">
    <property type="entry name" value="TAT_signal_bac_arc"/>
</dbReference>
<keyword evidence="2" id="KW-1003">Cell membrane</keyword>
<proteinExistence type="predicted"/>
<gene>
    <name evidence="11" type="ORF">CVH13_00156</name>
</gene>
<dbReference type="NCBIfam" id="TIGR02486">
    <property type="entry name" value="RDH"/>
    <property type="match status" value="1"/>
</dbReference>
<comment type="cofactor">
    <cofactor evidence="9">
        <name>corrinoid</name>
        <dbReference type="ChEBI" id="CHEBI:33913"/>
    </cofactor>
</comment>
<dbReference type="PANTHER" id="PTHR30002:SF4">
    <property type="entry name" value="EPOXYQUEUOSINE REDUCTASE"/>
    <property type="match status" value="1"/>
</dbReference>
<dbReference type="InterPro" id="IPR004453">
    <property type="entry name" value="QueG"/>
</dbReference>
<dbReference type="PROSITE" id="PS51318">
    <property type="entry name" value="TAT"/>
    <property type="match status" value="1"/>
</dbReference>
<evidence type="ECO:0000256" key="2">
    <source>
        <dbReference type="ARBA" id="ARBA00022475"/>
    </source>
</evidence>
<dbReference type="NCBIfam" id="TIGR01409">
    <property type="entry name" value="TAT_signal_seq"/>
    <property type="match status" value="1"/>
</dbReference>
<dbReference type="PROSITE" id="PS00198">
    <property type="entry name" value="4FE4S_FER_1"/>
    <property type="match status" value="1"/>
</dbReference>
<dbReference type="SUPFAM" id="SSF54862">
    <property type="entry name" value="4Fe-4S ferredoxins"/>
    <property type="match status" value="1"/>
</dbReference>
<evidence type="ECO:0000256" key="5">
    <source>
        <dbReference type="ARBA" id="ARBA00022729"/>
    </source>
</evidence>
<name>A0A2J1E0C1_9CHLR</name>
<dbReference type="InterPro" id="IPR006311">
    <property type="entry name" value="TAT_signal"/>
</dbReference>
<keyword evidence="3" id="KW-0004">4Fe-4S</keyword>
<dbReference type="PANTHER" id="PTHR30002">
    <property type="entry name" value="EPOXYQUEUOSINE REDUCTASE"/>
    <property type="match status" value="1"/>
</dbReference>
<dbReference type="GO" id="GO:0046872">
    <property type="term" value="F:metal ion binding"/>
    <property type="evidence" value="ECO:0007669"/>
    <property type="project" value="UniProtKB-KW"/>
</dbReference>
<evidence type="ECO:0000259" key="10">
    <source>
        <dbReference type="PROSITE" id="PS51379"/>
    </source>
</evidence>
<evidence type="ECO:0000313" key="11">
    <source>
        <dbReference type="EMBL" id="PKH47901.1"/>
    </source>
</evidence>
<protein>
    <submittedName>
        <fullName evidence="11">Reductive dehalogenase</fullName>
    </submittedName>
</protein>
<accession>A0A2J1E0C1</accession>
<dbReference type="InterPro" id="IPR017900">
    <property type="entry name" value="4Fe4S_Fe_S_CS"/>
</dbReference>
<comment type="subcellular location">
    <subcellularLocation>
        <location evidence="1">Cell membrane</location>
    </subcellularLocation>
</comment>
<dbReference type="AlphaFoldDB" id="A0A2J1E0C1"/>
<dbReference type="GO" id="GO:0051539">
    <property type="term" value="F:4 iron, 4 sulfur cluster binding"/>
    <property type="evidence" value="ECO:0007669"/>
    <property type="project" value="UniProtKB-KW"/>
</dbReference>
<reference evidence="11 12" key="1">
    <citation type="journal article" date="2017" name="FEMS Microbiol. Ecol.">
        <title>Reconstructed genomes of novel Dehalococcoides mccartyi strains from 1,2,3,4-tetrachlorodibenzo-p-dioxin-dechlorinating enrichment cultures reveal divergent reductive dehalogenase gene profiles.</title>
        <authorList>
            <person name="Dam H.T."/>
            <person name="Vollmers J."/>
            <person name="Kaster A.K."/>
            <person name="Haggblom M.M."/>
        </authorList>
    </citation>
    <scope>NUCLEOTIDE SEQUENCE [LARGE SCALE GENOMIC DNA]</scope>
    <source>
        <strain evidence="11 12">H1-3-2.001</strain>
    </source>
</reference>
<dbReference type="FunFam" id="3.30.70.20:FF:000065">
    <property type="entry name" value="Reductive dehalogenase, putative"/>
    <property type="match status" value="1"/>
</dbReference>
<dbReference type="PROSITE" id="PS51379">
    <property type="entry name" value="4FE4S_FER_2"/>
    <property type="match status" value="1"/>
</dbReference>
<keyword evidence="7" id="KW-0411">Iron-sulfur</keyword>
<keyword evidence="5" id="KW-0732">Signal</keyword>
<evidence type="ECO:0000256" key="3">
    <source>
        <dbReference type="ARBA" id="ARBA00022485"/>
    </source>
</evidence>
<dbReference type="EMBL" id="PHFD01000053">
    <property type="protein sequence ID" value="PKH47901.1"/>
    <property type="molecule type" value="Genomic_DNA"/>
</dbReference>
<feature type="domain" description="4Fe-4S ferredoxin-type" evidence="10">
    <location>
        <begin position="344"/>
        <end position="374"/>
    </location>
</feature>
<evidence type="ECO:0000256" key="4">
    <source>
        <dbReference type="ARBA" id="ARBA00022723"/>
    </source>
</evidence>
<dbReference type="Gene3D" id="3.30.70.20">
    <property type="match status" value="1"/>
</dbReference>
<keyword evidence="6" id="KW-0408">Iron</keyword>
<dbReference type="Pfam" id="PF13484">
    <property type="entry name" value="Fer4_16"/>
    <property type="match status" value="1"/>
</dbReference>